<evidence type="ECO:0000256" key="8">
    <source>
        <dbReference type="ARBA" id="ARBA00022723"/>
    </source>
</evidence>
<dbReference type="CDD" id="cd03679">
    <property type="entry name" value="MM_CoA_mutase_alpha_like"/>
    <property type="match status" value="1"/>
</dbReference>
<dbReference type="FunFam" id="3.20.20.240:FF:000001">
    <property type="entry name" value="Probable methylmalonyl-coa mutase"/>
    <property type="match status" value="1"/>
</dbReference>
<evidence type="ECO:0000256" key="5">
    <source>
        <dbReference type="ARBA" id="ARBA00011870"/>
    </source>
</evidence>
<dbReference type="GO" id="GO:0005737">
    <property type="term" value="C:cytoplasm"/>
    <property type="evidence" value="ECO:0007669"/>
    <property type="project" value="TreeGrafter"/>
</dbReference>
<dbReference type="EC" id="5.4.99.2" evidence="6"/>
<comment type="catalytic activity">
    <reaction evidence="1">
        <text>(R)-methylmalonyl-CoA = succinyl-CoA</text>
        <dbReference type="Rhea" id="RHEA:22888"/>
        <dbReference type="ChEBI" id="CHEBI:57292"/>
        <dbReference type="ChEBI" id="CHEBI:57326"/>
        <dbReference type="EC" id="5.4.99.2"/>
    </reaction>
</comment>
<evidence type="ECO:0000256" key="11">
    <source>
        <dbReference type="ARBA" id="ARBA00073558"/>
    </source>
</evidence>
<dbReference type="InterPro" id="IPR006158">
    <property type="entry name" value="Cobalamin-bd"/>
</dbReference>
<keyword evidence="15" id="KW-1185">Reference proteome</keyword>
<protein>
    <recommendedName>
        <fullName evidence="11">Probable methylmalonyl-CoA mutase large subunit</fullName>
        <ecNumber evidence="6">5.4.99.2</ecNumber>
    </recommendedName>
</protein>
<evidence type="ECO:0000256" key="7">
    <source>
        <dbReference type="ARBA" id="ARBA00022628"/>
    </source>
</evidence>
<dbReference type="PROSITE" id="PS00544">
    <property type="entry name" value="METMALONYL_COA_MUTASE"/>
    <property type="match status" value="1"/>
</dbReference>
<proteinExistence type="inferred from homology"/>
<comment type="caution">
    <text evidence="14">The sequence shown here is derived from an EMBL/GenBank/DDBJ whole genome shotgun (WGS) entry which is preliminary data.</text>
</comment>
<keyword evidence="10" id="KW-0170">Cobalt</keyword>
<dbReference type="EMBL" id="AEUD01000003">
    <property type="protein sequence ID" value="EGD56159.1"/>
    <property type="molecule type" value="Genomic_DNA"/>
</dbReference>
<dbReference type="NCBIfam" id="TIGR00640">
    <property type="entry name" value="acid_CoA_mut_C"/>
    <property type="match status" value="1"/>
</dbReference>
<comment type="function">
    <text evidence="3">Catalyzes the isomerization of succinyl-CoA to methylmalonyl-CoA during synthesis of propionate from tricarboxylic acid-cycle intermediates.</text>
</comment>
<evidence type="ECO:0000256" key="3">
    <source>
        <dbReference type="ARBA" id="ARBA00003359"/>
    </source>
</evidence>
<dbReference type="RefSeq" id="WP_009678236.1">
    <property type="nucleotide sequence ID" value="NZ_AEUD01000003.1"/>
</dbReference>
<keyword evidence="9 14" id="KW-0413">Isomerase</keyword>
<organism evidence="14 15">
    <name type="scientific">Gordonia neofelifaecis NRRL B-59395</name>
    <dbReference type="NCBI Taxonomy" id="644548"/>
    <lineage>
        <taxon>Bacteria</taxon>
        <taxon>Bacillati</taxon>
        <taxon>Actinomycetota</taxon>
        <taxon>Actinomycetes</taxon>
        <taxon>Mycobacteriales</taxon>
        <taxon>Gordoniaceae</taxon>
        <taxon>Gordonia</taxon>
    </lineage>
</organism>
<dbReference type="Gene3D" id="3.40.50.280">
    <property type="entry name" value="Cobalamin-binding domain"/>
    <property type="match status" value="1"/>
</dbReference>
<evidence type="ECO:0000259" key="13">
    <source>
        <dbReference type="PROSITE" id="PS51332"/>
    </source>
</evidence>
<evidence type="ECO:0000256" key="2">
    <source>
        <dbReference type="ARBA" id="ARBA00001922"/>
    </source>
</evidence>
<dbReference type="InterPro" id="IPR006159">
    <property type="entry name" value="Acid_CoA_mut_C"/>
</dbReference>
<name>F1YG36_9ACTN</name>
<dbReference type="InterPro" id="IPR036724">
    <property type="entry name" value="Cobalamin-bd_sf"/>
</dbReference>
<dbReference type="SUPFAM" id="SSF51703">
    <property type="entry name" value="Cobalamin (vitamin B12)-dependent enzymes"/>
    <property type="match status" value="1"/>
</dbReference>
<dbReference type="InterPro" id="IPR016176">
    <property type="entry name" value="Cbl-dep_enz_cat"/>
</dbReference>
<evidence type="ECO:0000256" key="9">
    <source>
        <dbReference type="ARBA" id="ARBA00023235"/>
    </source>
</evidence>
<dbReference type="Pfam" id="PF02310">
    <property type="entry name" value="B12-binding"/>
    <property type="match status" value="1"/>
</dbReference>
<dbReference type="SUPFAM" id="SSF52242">
    <property type="entry name" value="Cobalamin (vitamin B12)-binding domain"/>
    <property type="match status" value="1"/>
</dbReference>
<dbReference type="Gene3D" id="3.20.20.240">
    <property type="entry name" value="Methylmalonyl-CoA mutase"/>
    <property type="match status" value="1"/>
</dbReference>
<dbReference type="Pfam" id="PF01642">
    <property type="entry name" value="MM_CoA_mutase"/>
    <property type="match status" value="1"/>
</dbReference>
<dbReference type="PANTHER" id="PTHR48101">
    <property type="entry name" value="METHYLMALONYL-COA MUTASE, MITOCHONDRIAL-RELATED"/>
    <property type="match status" value="1"/>
</dbReference>
<dbReference type="PROSITE" id="PS51332">
    <property type="entry name" value="B12_BINDING"/>
    <property type="match status" value="1"/>
</dbReference>
<evidence type="ECO:0000256" key="10">
    <source>
        <dbReference type="ARBA" id="ARBA00023285"/>
    </source>
</evidence>
<dbReference type="NCBIfam" id="NF006944">
    <property type="entry name" value="PRK09426.1"/>
    <property type="match status" value="1"/>
</dbReference>
<comment type="similarity">
    <text evidence="4">Belongs to the methylmalonyl-CoA mutase family.</text>
</comment>
<reference evidence="14 15" key="1">
    <citation type="journal article" date="2011" name="J. Bacteriol.">
        <title>Draft Genome Sequence of Gordonia neofelifaecis NRRL B-59395, a Cholesterol-Degrading Actinomycete.</title>
        <authorList>
            <person name="Ge F."/>
            <person name="Li W."/>
            <person name="Chen G."/>
            <person name="Liu Y."/>
            <person name="Zhang G."/>
            <person name="Yong B."/>
            <person name="Wang Q."/>
            <person name="Wang N."/>
            <person name="Huang Z."/>
            <person name="Li W."/>
            <person name="Wang J."/>
            <person name="Wu C."/>
            <person name="Xie Q."/>
            <person name="Liu G."/>
        </authorList>
    </citation>
    <scope>NUCLEOTIDE SEQUENCE [LARGE SCALE GENOMIC DNA]</scope>
    <source>
        <strain evidence="14 15">NRRL B-59395</strain>
    </source>
</reference>
<dbReference type="CDD" id="cd02071">
    <property type="entry name" value="MM_CoA_mut_B12_BD"/>
    <property type="match status" value="1"/>
</dbReference>
<dbReference type="Proteomes" id="UP000035065">
    <property type="component" value="Unassembled WGS sequence"/>
</dbReference>
<dbReference type="GO" id="GO:0031419">
    <property type="term" value="F:cobalamin binding"/>
    <property type="evidence" value="ECO:0007669"/>
    <property type="project" value="UniProtKB-KW"/>
</dbReference>
<gene>
    <name evidence="14" type="ORF">SCNU_04856</name>
</gene>
<dbReference type="GO" id="GO:0046872">
    <property type="term" value="F:metal ion binding"/>
    <property type="evidence" value="ECO:0007669"/>
    <property type="project" value="UniProtKB-KW"/>
</dbReference>
<dbReference type="InterPro" id="IPR006099">
    <property type="entry name" value="MeMalonylCoA_mutase_a/b_cat"/>
</dbReference>
<dbReference type="GO" id="GO:0004494">
    <property type="term" value="F:methylmalonyl-CoA mutase activity"/>
    <property type="evidence" value="ECO:0007669"/>
    <property type="project" value="UniProtKB-EC"/>
</dbReference>
<dbReference type="InterPro" id="IPR006098">
    <property type="entry name" value="MMCoA_mutase_a_cat"/>
</dbReference>
<comment type="subunit">
    <text evidence="5">Heterodimer of an alpha and a beta chain.</text>
</comment>
<evidence type="ECO:0000256" key="12">
    <source>
        <dbReference type="SAM" id="MobiDB-lite"/>
    </source>
</evidence>
<dbReference type="AlphaFoldDB" id="F1YG36"/>
<dbReference type="FunFam" id="3.40.50.280:FF:000002">
    <property type="entry name" value="Methylmalonyl-CoA mutase, mitochondrial"/>
    <property type="match status" value="1"/>
</dbReference>
<dbReference type="PANTHER" id="PTHR48101:SF4">
    <property type="entry name" value="METHYLMALONYL-COA MUTASE, MITOCHONDRIAL"/>
    <property type="match status" value="1"/>
</dbReference>
<dbReference type="OrthoDB" id="9762378at2"/>
<keyword evidence="7" id="KW-0846">Cobalamin</keyword>
<evidence type="ECO:0000256" key="4">
    <source>
        <dbReference type="ARBA" id="ARBA00008465"/>
    </source>
</evidence>
<accession>F1YG36</accession>
<feature type="region of interest" description="Disordered" evidence="12">
    <location>
        <begin position="1"/>
        <end position="31"/>
    </location>
</feature>
<comment type="cofactor">
    <cofactor evidence="2">
        <name>adenosylcob(III)alamin</name>
        <dbReference type="ChEBI" id="CHEBI:18408"/>
    </cofactor>
</comment>
<dbReference type="STRING" id="644548.SCNU_04856"/>
<dbReference type="eggNOG" id="COG2185">
    <property type="taxonomic scope" value="Bacteria"/>
</dbReference>
<evidence type="ECO:0000256" key="6">
    <source>
        <dbReference type="ARBA" id="ARBA00012398"/>
    </source>
</evidence>
<dbReference type="InterPro" id="IPR058549">
    <property type="entry name" value="MeMalonylCoA_mutase_a/b_site"/>
</dbReference>
<feature type="domain" description="B12-binding" evidence="13">
    <location>
        <begin position="610"/>
        <end position="742"/>
    </location>
</feature>
<dbReference type="GO" id="GO:0019678">
    <property type="term" value="P:propionate metabolic process, methylmalonyl pathway"/>
    <property type="evidence" value="ECO:0007669"/>
    <property type="project" value="TreeGrafter"/>
</dbReference>
<evidence type="ECO:0000313" key="15">
    <source>
        <dbReference type="Proteomes" id="UP000035065"/>
    </source>
</evidence>
<evidence type="ECO:0000256" key="1">
    <source>
        <dbReference type="ARBA" id="ARBA00000290"/>
    </source>
</evidence>
<evidence type="ECO:0000313" key="14">
    <source>
        <dbReference type="EMBL" id="EGD56159.1"/>
    </source>
</evidence>
<dbReference type="NCBIfam" id="TIGR00641">
    <property type="entry name" value="acid_CoA_mut_N"/>
    <property type="match status" value="1"/>
</dbReference>
<sequence>MTNSVPNFADVPLAGDRTAAPAGSGDAQTEGLASANGYTAEQVTWATPEQIDVQPVFTRDDRDATATEGGYPLDSVPGEAPFIRGPYPTMYVNQPWTIRQYAGFSTAAESNAFYRRNLAAGQKGLSVAFDLATHRGYDSDHPRVAGDVGMAGVAIDSILDMRQLFDGIDLGNVSVSMTMNGAVLPILALYVVAAEEQGVPPEKLAGTIQNDILKEFMVRNTYIYPPTPSMRIISDIFAYTSQKMPKFNSISISGYHIQEAGATADLELAYTLADGVEYIRAGLDAGLDIDKFAPRLSFFWGIGMNFFMEVAKLRAARLLWSELVAKFEPENSKSLSLRTHSQTSGWSLTAQDVFNNVARTCVEAMAATQGHTQSLHTNALDEAIALPTDFSARIARNTQLLLQQESGTTRPIDPWAGSNYVEWLTHQLAEKARAHIAEVEEAGGMTQAINEGLPKLRIEEAAARTQARIDSGQQPLIGVNKYRVDEDEEIEVLKVDNSKVRAEQLAKLEKLRAERDSAAVETALANLTRAAAEPGGSDLDNNLMALAIEAARHGATGGEISDAMEKVFGRHQAEIRTISGVYRNEAGESVSNIDDAMAVVDAFAEAEGRRPRVLVAKMGQDGHDRGQKVIATAFADLGFDVDVGPLFATPEEVAAQAADNDVHVVGVSSLAAGHLTLVPALKQALADVGRDDIMIVVGGVIPPGDFDELYEAGAAAIFPPGTVIADSAVDLIKKLADQLGLELAAAAE</sequence>
<keyword evidence="8" id="KW-0479">Metal-binding</keyword>